<protein>
    <submittedName>
        <fullName evidence="1">Uncharacterized protein</fullName>
    </submittedName>
</protein>
<organism evidence="1 2">
    <name type="scientific">Vaccinium darrowii</name>
    <dbReference type="NCBI Taxonomy" id="229202"/>
    <lineage>
        <taxon>Eukaryota</taxon>
        <taxon>Viridiplantae</taxon>
        <taxon>Streptophyta</taxon>
        <taxon>Embryophyta</taxon>
        <taxon>Tracheophyta</taxon>
        <taxon>Spermatophyta</taxon>
        <taxon>Magnoliopsida</taxon>
        <taxon>eudicotyledons</taxon>
        <taxon>Gunneridae</taxon>
        <taxon>Pentapetalae</taxon>
        <taxon>asterids</taxon>
        <taxon>Ericales</taxon>
        <taxon>Ericaceae</taxon>
        <taxon>Vaccinioideae</taxon>
        <taxon>Vaccinieae</taxon>
        <taxon>Vaccinium</taxon>
    </lineage>
</organism>
<gene>
    <name evidence="1" type="ORF">Vadar_033450</name>
</gene>
<keyword evidence="2" id="KW-1185">Reference proteome</keyword>
<comment type="caution">
    <text evidence="1">The sequence shown here is derived from an EMBL/GenBank/DDBJ whole genome shotgun (WGS) entry which is preliminary data.</text>
</comment>
<evidence type="ECO:0000313" key="2">
    <source>
        <dbReference type="Proteomes" id="UP000828048"/>
    </source>
</evidence>
<evidence type="ECO:0000313" key="1">
    <source>
        <dbReference type="EMBL" id="KAH7836177.1"/>
    </source>
</evidence>
<proteinExistence type="predicted"/>
<name>A0ACB7X621_9ERIC</name>
<reference evidence="1 2" key="1">
    <citation type="journal article" date="2021" name="Hortic Res">
        <title>High-quality reference genome and annotation aids understanding of berry development for evergreen blueberry (Vaccinium darrowii).</title>
        <authorList>
            <person name="Yu J."/>
            <person name="Hulse-Kemp A.M."/>
            <person name="Babiker E."/>
            <person name="Staton M."/>
        </authorList>
    </citation>
    <scope>NUCLEOTIDE SEQUENCE [LARGE SCALE GENOMIC DNA]</scope>
    <source>
        <strain evidence="2">cv. NJ 8807/NJ 8810</strain>
        <tissue evidence="1">Young leaf</tissue>
    </source>
</reference>
<sequence length="238" mass="26253">MGSLDYLEDLAPSIQEIQVGSNPRSPIPPIVYGDHLPKREDTLSPARKLQLVFQQVNRVNIEDRLSNLVENIEADMKKAKGSVGGDAILEKFRWNAVNQGSHPDPQPSKETLTSGNEILSNPNLKFNSCGVPFLAGDLTMELCLAPCHSILKGHAWTRRSWRVGEEYARTVTSAIGRFASTELPLQRAVLPPILQLLIDSNHGVREAAMSCIEVVLNTFKGQPSSDEEGNVNKISRMM</sequence>
<dbReference type="EMBL" id="CM037152">
    <property type="protein sequence ID" value="KAH7836177.1"/>
    <property type="molecule type" value="Genomic_DNA"/>
</dbReference>
<accession>A0ACB7X621</accession>
<dbReference type="Proteomes" id="UP000828048">
    <property type="component" value="Chromosome 2"/>
</dbReference>